<dbReference type="Proteomes" id="UP001162483">
    <property type="component" value="Unassembled WGS sequence"/>
</dbReference>
<feature type="transmembrane region" description="Helical" evidence="1">
    <location>
        <begin position="12"/>
        <end position="31"/>
    </location>
</feature>
<comment type="caution">
    <text evidence="2">The sequence shown here is derived from an EMBL/GenBank/DDBJ whole genome shotgun (WGS) entry which is preliminary data.</text>
</comment>
<evidence type="ECO:0000256" key="1">
    <source>
        <dbReference type="SAM" id="Phobius"/>
    </source>
</evidence>
<evidence type="ECO:0000313" key="3">
    <source>
        <dbReference type="Proteomes" id="UP001162483"/>
    </source>
</evidence>
<keyword evidence="3" id="KW-1185">Reference proteome</keyword>
<reference evidence="2" key="1">
    <citation type="submission" date="2023-05" db="EMBL/GenBank/DDBJ databases">
        <authorList>
            <person name="Stuckert A."/>
        </authorList>
    </citation>
    <scope>NUCLEOTIDE SEQUENCE</scope>
</reference>
<gene>
    <name evidence="2" type="ORF">SPARVUS_LOCUS6411375</name>
</gene>
<dbReference type="EMBL" id="CATNWA010014053">
    <property type="protein sequence ID" value="CAI9566632.1"/>
    <property type="molecule type" value="Genomic_DNA"/>
</dbReference>
<keyword evidence="1" id="KW-1133">Transmembrane helix</keyword>
<evidence type="ECO:0000313" key="2">
    <source>
        <dbReference type="EMBL" id="CAI9566632.1"/>
    </source>
</evidence>
<keyword evidence="1" id="KW-0812">Transmembrane</keyword>
<feature type="non-terminal residue" evidence="2">
    <location>
        <position position="1"/>
    </location>
</feature>
<accession>A0ABN9D509</accession>
<keyword evidence="1" id="KW-0472">Membrane</keyword>
<name>A0ABN9D509_9NEOB</name>
<sequence length="55" mass="6149">SDALQHVLTTLSFYVAVALSCFDFVIIPLTVDRGIFYGLIAQVATYHDNLSQYHT</sequence>
<proteinExistence type="predicted"/>
<organism evidence="2 3">
    <name type="scientific">Staurois parvus</name>
    <dbReference type="NCBI Taxonomy" id="386267"/>
    <lineage>
        <taxon>Eukaryota</taxon>
        <taxon>Metazoa</taxon>
        <taxon>Chordata</taxon>
        <taxon>Craniata</taxon>
        <taxon>Vertebrata</taxon>
        <taxon>Euteleostomi</taxon>
        <taxon>Amphibia</taxon>
        <taxon>Batrachia</taxon>
        <taxon>Anura</taxon>
        <taxon>Neobatrachia</taxon>
        <taxon>Ranoidea</taxon>
        <taxon>Ranidae</taxon>
        <taxon>Staurois</taxon>
    </lineage>
</organism>
<protein>
    <submittedName>
        <fullName evidence="2">Uncharacterized protein</fullName>
    </submittedName>
</protein>